<protein>
    <submittedName>
        <fullName evidence="2">MBL fold metallo-hydrolase</fullName>
    </submittedName>
</protein>
<dbReference type="InterPro" id="IPR036866">
    <property type="entry name" value="RibonucZ/Hydroxyglut_hydro"/>
</dbReference>
<feature type="domain" description="Metallo-beta-lactamase" evidence="1">
    <location>
        <begin position="28"/>
        <end position="208"/>
    </location>
</feature>
<evidence type="ECO:0000313" key="3">
    <source>
        <dbReference type="Proteomes" id="UP001500683"/>
    </source>
</evidence>
<proteinExistence type="predicted"/>
<evidence type="ECO:0000313" key="2">
    <source>
        <dbReference type="EMBL" id="GAA4097306.1"/>
    </source>
</evidence>
<dbReference type="InterPro" id="IPR001279">
    <property type="entry name" value="Metallo-B-lactamas"/>
</dbReference>
<comment type="caution">
    <text evidence="2">The sequence shown here is derived from an EMBL/GenBank/DDBJ whole genome shotgun (WGS) entry which is preliminary data.</text>
</comment>
<dbReference type="InterPro" id="IPR050855">
    <property type="entry name" value="NDM-1-like"/>
</dbReference>
<accession>A0ABP7WUT8</accession>
<reference evidence="3" key="1">
    <citation type="journal article" date="2019" name="Int. J. Syst. Evol. Microbiol.">
        <title>The Global Catalogue of Microorganisms (GCM) 10K type strain sequencing project: providing services to taxonomists for standard genome sequencing and annotation.</title>
        <authorList>
            <consortium name="The Broad Institute Genomics Platform"/>
            <consortium name="The Broad Institute Genome Sequencing Center for Infectious Disease"/>
            <person name="Wu L."/>
            <person name="Ma J."/>
        </authorList>
    </citation>
    <scope>NUCLEOTIDE SEQUENCE [LARGE SCALE GENOMIC DNA]</scope>
    <source>
        <strain evidence="3">JCM 16702</strain>
    </source>
</reference>
<evidence type="ECO:0000259" key="1">
    <source>
        <dbReference type="SMART" id="SM00849"/>
    </source>
</evidence>
<organism evidence="2 3">
    <name type="scientific">Actinomadura miaoliensis</name>
    <dbReference type="NCBI Taxonomy" id="430685"/>
    <lineage>
        <taxon>Bacteria</taxon>
        <taxon>Bacillati</taxon>
        <taxon>Actinomycetota</taxon>
        <taxon>Actinomycetes</taxon>
        <taxon>Streptosporangiales</taxon>
        <taxon>Thermomonosporaceae</taxon>
        <taxon>Actinomadura</taxon>
    </lineage>
</organism>
<name>A0ABP7WUT8_9ACTN</name>
<dbReference type="SUPFAM" id="SSF56281">
    <property type="entry name" value="Metallo-hydrolase/oxidoreductase"/>
    <property type="match status" value="1"/>
</dbReference>
<dbReference type="Gene3D" id="3.60.15.10">
    <property type="entry name" value="Ribonuclease Z/Hydroxyacylglutathione hydrolase-like"/>
    <property type="match status" value="1"/>
</dbReference>
<dbReference type="Proteomes" id="UP001500683">
    <property type="component" value="Unassembled WGS sequence"/>
</dbReference>
<sequence length="304" mass="32678">MRTAPPPRLEEIADRIYAYLQPDGTWCLNNAAFLVGPDAVTLVDTAATERRARGLREAIASVTALPPRTVVNTHHHGDHTYGNGLFARDAVIIGHDACPAAMGEQGLLLTLLWPHVEWGEVEVTPPTVTFPDRLTLRVGELEVELVFVGPAHTDNDIVAWVPEHRLLLAGDVVFNGGTPFVLWGSVAGSLAALDRLRALGAETVLPGHGPVGGPELFDRAEAYLRWVQGVARRGAEAGLSPLEAARETDLGEFAGLTDSERLVGNLHRAYAERRGEPPGAPLDTMTAMLEMVEYNDGQAPTCLA</sequence>
<dbReference type="EMBL" id="BAAAZG010000055">
    <property type="protein sequence ID" value="GAA4097306.1"/>
    <property type="molecule type" value="Genomic_DNA"/>
</dbReference>
<keyword evidence="3" id="KW-1185">Reference proteome</keyword>
<dbReference type="PANTHER" id="PTHR42951">
    <property type="entry name" value="METALLO-BETA-LACTAMASE DOMAIN-CONTAINING"/>
    <property type="match status" value="1"/>
</dbReference>
<gene>
    <name evidence="2" type="ORF">GCM10022214_71690</name>
</gene>
<dbReference type="Pfam" id="PF00753">
    <property type="entry name" value="Lactamase_B"/>
    <property type="match status" value="1"/>
</dbReference>
<dbReference type="SMART" id="SM00849">
    <property type="entry name" value="Lactamase_B"/>
    <property type="match status" value="1"/>
</dbReference>
<dbReference type="CDD" id="cd16282">
    <property type="entry name" value="metallo-hydrolase-like_MBL-fold"/>
    <property type="match status" value="1"/>
</dbReference>
<dbReference type="PANTHER" id="PTHR42951:SF4">
    <property type="entry name" value="ACYL-COENZYME A THIOESTERASE MBLAC2"/>
    <property type="match status" value="1"/>
</dbReference>